<feature type="domain" description="DNA topoisomerase I catalytic core eukaryotic-type" evidence="1">
    <location>
        <begin position="93"/>
        <end position="300"/>
    </location>
</feature>
<dbReference type="InterPro" id="IPR035447">
    <property type="entry name" value="DNA_topo_I_N_sf"/>
</dbReference>
<dbReference type="EMBL" id="JAUSWJ010000001">
    <property type="protein sequence ID" value="MDQ0517620.1"/>
    <property type="molecule type" value="Genomic_DNA"/>
</dbReference>
<dbReference type="Gene3D" id="1.10.132.120">
    <property type="match status" value="1"/>
</dbReference>
<dbReference type="GO" id="GO:0003917">
    <property type="term" value="F:DNA topoisomerase type I (single strand cut, ATP-independent) activity"/>
    <property type="evidence" value="ECO:0007669"/>
    <property type="project" value="UniProtKB-EC"/>
</dbReference>
<dbReference type="InterPro" id="IPR011010">
    <property type="entry name" value="DNA_brk_join_enz"/>
</dbReference>
<feature type="domain" description="DNA topoisomerase IB N-terminal" evidence="2">
    <location>
        <begin position="29"/>
        <end position="77"/>
    </location>
</feature>
<sequence>MSETVTERQALERVEAAGLVVRRVRRGRGFSYLGPDGKRIDDVAVLARIRGLAIPPAYEEVRIAASASAHLQAIGRDAAGRLQYRYHPDWDLEREAHKAERLETLIEALPRIRAAVRRDIALATLRRRKAVACAVALIDATHIRVGCELYLQSSGARGAATLLKRQVKLNGRGLALNFRGKGGAQISCTVEDRALVRAIRRIATIRGSRLLQYVDETGAAHPVRAADVNAYLKRISGRDISAKDFRMLAASATAAEHLAQVEPGPSERSRRRQIAEVMKNVSADLANTPTVARKSYVHALVVQAFEDGVLPAILRRARSGRVRSRGENALARLLRATRTAPG</sequence>
<gene>
    <name evidence="3" type="ORF">QO015_003233</name>
</gene>
<protein>
    <submittedName>
        <fullName evidence="3">DNA topoisomerase-1</fullName>
        <ecNumber evidence="3">5.6.2.1</ecNumber>
    </submittedName>
</protein>
<dbReference type="EC" id="5.6.2.1" evidence="3"/>
<comment type="caution">
    <text evidence="3">The sequence shown here is derived from an EMBL/GenBank/DDBJ whole genome shotgun (WGS) entry which is preliminary data.</text>
</comment>
<dbReference type="Pfam" id="PF01028">
    <property type="entry name" value="Topoisom_I"/>
    <property type="match status" value="1"/>
</dbReference>
<keyword evidence="4" id="KW-1185">Reference proteome</keyword>
<dbReference type="Proteomes" id="UP001223743">
    <property type="component" value="Unassembled WGS sequence"/>
</dbReference>
<dbReference type="SUPFAM" id="SSF56349">
    <property type="entry name" value="DNA breaking-rejoining enzymes"/>
    <property type="match status" value="1"/>
</dbReference>
<dbReference type="SUPFAM" id="SSF55869">
    <property type="entry name" value="DNA topoisomerase I domain"/>
    <property type="match status" value="1"/>
</dbReference>
<proteinExistence type="predicted"/>
<evidence type="ECO:0000313" key="3">
    <source>
        <dbReference type="EMBL" id="MDQ0517620.1"/>
    </source>
</evidence>
<dbReference type="Pfam" id="PF21338">
    <property type="entry name" value="Top1B_N_bact"/>
    <property type="match status" value="1"/>
</dbReference>
<dbReference type="InterPro" id="IPR049331">
    <property type="entry name" value="Top1B_N_bact"/>
</dbReference>
<keyword evidence="3" id="KW-0413">Isomerase</keyword>
<dbReference type="InterPro" id="IPR014711">
    <property type="entry name" value="TopoI_cat_a-hlx-sub_euk"/>
</dbReference>
<reference evidence="3 4" key="1">
    <citation type="submission" date="2023-07" db="EMBL/GenBank/DDBJ databases">
        <title>Genomic Encyclopedia of Type Strains, Phase IV (KMG-IV): sequencing the most valuable type-strain genomes for metagenomic binning, comparative biology and taxonomic classification.</title>
        <authorList>
            <person name="Goeker M."/>
        </authorList>
    </citation>
    <scope>NUCLEOTIDE SEQUENCE [LARGE SCALE GENOMIC DNA]</scope>
    <source>
        <strain evidence="3 4">B1-1</strain>
    </source>
</reference>
<evidence type="ECO:0000259" key="1">
    <source>
        <dbReference type="Pfam" id="PF01028"/>
    </source>
</evidence>
<organism evidence="3 4">
    <name type="scientific">Kaistia geumhonensis</name>
    <dbReference type="NCBI Taxonomy" id="410839"/>
    <lineage>
        <taxon>Bacteria</taxon>
        <taxon>Pseudomonadati</taxon>
        <taxon>Pseudomonadota</taxon>
        <taxon>Alphaproteobacteria</taxon>
        <taxon>Hyphomicrobiales</taxon>
        <taxon>Kaistiaceae</taxon>
        <taxon>Kaistia</taxon>
    </lineage>
</organism>
<dbReference type="Gene3D" id="3.30.66.10">
    <property type="entry name" value="DNA topoisomerase I domain"/>
    <property type="match status" value="1"/>
</dbReference>
<evidence type="ECO:0000259" key="2">
    <source>
        <dbReference type="Pfam" id="PF21338"/>
    </source>
</evidence>
<dbReference type="PROSITE" id="PS52038">
    <property type="entry name" value="TOPO_IB_2"/>
    <property type="match status" value="1"/>
</dbReference>
<dbReference type="InterPro" id="IPR013500">
    <property type="entry name" value="TopoI_cat_euk"/>
</dbReference>
<accession>A0ABU0M9Y5</accession>
<name>A0ABU0M9Y5_9HYPH</name>
<dbReference type="RefSeq" id="WP_266282995.1">
    <property type="nucleotide sequence ID" value="NZ_JAPKNF010000002.1"/>
</dbReference>
<evidence type="ECO:0000313" key="4">
    <source>
        <dbReference type="Proteomes" id="UP001223743"/>
    </source>
</evidence>
<dbReference type="Gene3D" id="3.90.15.10">
    <property type="entry name" value="Topoisomerase I, Chain A, domain 3"/>
    <property type="match status" value="1"/>
</dbReference>